<dbReference type="EMBL" id="GL385398">
    <property type="protein sequence ID" value="EJT74825.1"/>
    <property type="molecule type" value="Genomic_DNA"/>
</dbReference>
<dbReference type="InterPro" id="IPR013694">
    <property type="entry name" value="VIT"/>
</dbReference>
<dbReference type="Proteomes" id="UP000006039">
    <property type="component" value="Unassembled WGS sequence"/>
</dbReference>
<dbReference type="GeneID" id="20349121"/>
<reference evidence="5" key="4">
    <citation type="journal article" date="2015" name="G3 (Bethesda)">
        <title>Genome sequences of three phytopathogenic species of the Magnaporthaceae family of fungi.</title>
        <authorList>
            <person name="Okagaki L.H."/>
            <person name="Nunes C.C."/>
            <person name="Sailsbery J."/>
            <person name="Clay B."/>
            <person name="Brown D."/>
            <person name="John T."/>
            <person name="Oh Y."/>
            <person name="Young N."/>
            <person name="Fitzgerald M."/>
            <person name="Haas B.J."/>
            <person name="Zeng Q."/>
            <person name="Young S."/>
            <person name="Adiconis X."/>
            <person name="Fan L."/>
            <person name="Levin J.Z."/>
            <person name="Mitchell T.K."/>
            <person name="Okubara P.A."/>
            <person name="Farman M.L."/>
            <person name="Kohn L.M."/>
            <person name="Birren B."/>
            <person name="Ma L.-J."/>
            <person name="Dean R.A."/>
        </authorList>
    </citation>
    <scope>NUCLEOTIDE SEQUENCE</scope>
    <source>
        <strain evidence="5">R3-111a-1</strain>
    </source>
</reference>
<dbReference type="PROSITE" id="PS51468">
    <property type="entry name" value="VIT"/>
    <property type="match status" value="1"/>
</dbReference>
<dbReference type="Pfam" id="PF13768">
    <property type="entry name" value="VWA_3"/>
    <property type="match status" value="1"/>
</dbReference>
<dbReference type="OrthoDB" id="1729737at2759"/>
<evidence type="ECO:0000259" key="2">
    <source>
        <dbReference type="PROSITE" id="PS50234"/>
    </source>
</evidence>
<evidence type="ECO:0000313" key="5">
    <source>
        <dbReference type="EnsemblFungi" id="EJT74825"/>
    </source>
</evidence>
<evidence type="ECO:0000256" key="1">
    <source>
        <dbReference type="SAM" id="MobiDB-lite"/>
    </source>
</evidence>
<dbReference type="EnsemblFungi" id="EJT74825">
    <property type="protein sequence ID" value="EJT74825"/>
    <property type="gene ID" value="GGTG_08663"/>
</dbReference>
<dbReference type="PANTHER" id="PTHR45737">
    <property type="entry name" value="VON WILLEBRAND FACTOR A DOMAIN-CONTAINING PROTEIN 5A"/>
    <property type="match status" value="1"/>
</dbReference>
<reference evidence="6" key="1">
    <citation type="submission" date="2010-07" db="EMBL/GenBank/DDBJ databases">
        <title>The genome sequence of Gaeumannomyces graminis var. tritici strain R3-111a-1.</title>
        <authorList>
            <consortium name="The Broad Institute Genome Sequencing Platform"/>
            <person name="Ma L.-J."/>
            <person name="Dead R."/>
            <person name="Young S."/>
            <person name="Zeng Q."/>
            <person name="Koehrsen M."/>
            <person name="Alvarado L."/>
            <person name="Berlin A."/>
            <person name="Chapman S.B."/>
            <person name="Chen Z."/>
            <person name="Freedman E."/>
            <person name="Gellesch M."/>
            <person name="Goldberg J."/>
            <person name="Griggs A."/>
            <person name="Gujja S."/>
            <person name="Heilman E.R."/>
            <person name="Heiman D."/>
            <person name="Hepburn T."/>
            <person name="Howarth C."/>
            <person name="Jen D."/>
            <person name="Larson L."/>
            <person name="Mehta T."/>
            <person name="Neiman D."/>
            <person name="Pearson M."/>
            <person name="Roberts A."/>
            <person name="Saif S."/>
            <person name="Shea T."/>
            <person name="Shenoy N."/>
            <person name="Sisk P."/>
            <person name="Stolte C."/>
            <person name="Sykes S."/>
            <person name="Walk T."/>
            <person name="White J."/>
            <person name="Yandava C."/>
            <person name="Haas B."/>
            <person name="Nusbaum C."/>
            <person name="Birren B."/>
        </authorList>
    </citation>
    <scope>NUCLEOTIDE SEQUENCE [LARGE SCALE GENOMIC DNA]</scope>
    <source>
        <strain evidence="6">R3-111a-1</strain>
    </source>
</reference>
<keyword evidence="6" id="KW-1185">Reference proteome</keyword>
<feature type="compositionally biased region" description="Basic and acidic residues" evidence="1">
    <location>
        <begin position="12"/>
        <end position="31"/>
    </location>
</feature>
<dbReference type="SMART" id="SM00327">
    <property type="entry name" value="VWA"/>
    <property type="match status" value="1"/>
</dbReference>
<evidence type="ECO:0000259" key="3">
    <source>
        <dbReference type="PROSITE" id="PS51468"/>
    </source>
</evidence>
<dbReference type="Gene3D" id="3.40.50.410">
    <property type="entry name" value="von Willebrand factor, type A domain"/>
    <property type="match status" value="1"/>
</dbReference>
<dbReference type="AlphaFoldDB" id="J3P574"/>
<feature type="domain" description="VWFA" evidence="2">
    <location>
        <begin position="364"/>
        <end position="537"/>
    </location>
</feature>
<organism evidence="4">
    <name type="scientific">Gaeumannomyces tritici (strain R3-111a-1)</name>
    <name type="common">Wheat and barley take-all root rot fungus</name>
    <name type="synonym">Gaeumannomyces graminis var. tritici</name>
    <dbReference type="NCBI Taxonomy" id="644352"/>
    <lineage>
        <taxon>Eukaryota</taxon>
        <taxon>Fungi</taxon>
        <taxon>Dikarya</taxon>
        <taxon>Ascomycota</taxon>
        <taxon>Pezizomycotina</taxon>
        <taxon>Sordariomycetes</taxon>
        <taxon>Sordariomycetidae</taxon>
        <taxon>Magnaporthales</taxon>
        <taxon>Magnaporthaceae</taxon>
        <taxon>Gaeumannomyces</taxon>
    </lineage>
</organism>
<dbReference type="SMART" id="SM00609">
    <property type="entry name" value="VIT"/>
    <property type="match status" value="1"/>
</dbReference>
<feature type="region of interest" description="Disordered" evidence="1">
    <location>
        <begin position="12"/>
        <end position="44"/>
    </location>
</feature>
<proteinExistence type="predicted"/>
<name>J3P574_GAET3</name>
<evidence type="ECO:0000313" key="4">
    <source>
        <dbReference type="EMBL" id="EJT74825.1"/>
    </source>
</evidence>
<reference evidence="4" key="2">
    <citation type="submission" date="2010-07" db="EMBL/GenBank/DDBJ databases">
        <authorList>
            <consortium name="The Broad Institute Genome Sequencing Platform"/>
            <consortium name="Broad Institute Genome Sequencing Center for Infectious Disease"/>
            <person name="Ma L.-J."/>
            <person name="Dead R."/>
            <person name="Young S."/>
            <person name="Zeng Q."/>
            <person name="Koehrsen M."/>
            <person name="Alvarado L."/>
            <person name="Berlin A."/>
            <person name="Chapman S.B."/>
            <person name="Chen Z."/>
            <person name="Freedman E."/>
            <person name="Gellesch M."/>
            <person name="Goldberg J."/>
            <person name="Griggs A."/>
            <person name="Gujja S."/>
            <person name="Heilman E.R."/>
            <person name="Heiman D."/>
            <person name="Hepburn T."/>
            <person name="Howarth C."/>
            <person name="Jen D."/>
            <person name="Larson L."/>
            <person name="Mehta T."/>
            <person name="Neiman D."/>
            <person name="Pearson M."/>
            <person name="Roberts A."/>
            <person name="Saif S."/>
            <person name="Shea T."/>
            <person name="Shenoy N."/>
            <person name="Sisk P."/>
            <person name="Stolte C."/>
            <person name="Sykes S."/>
            <person name="Walk T."/>
            <person name="White J."/>
            <person name="Yandava C."/>
            <person name="Haas B."/>
            <person name="Nusbaum C."/>
            <person name="Birren B."/>
        </authorList>
    </citation>
    <scope>NUCLEOTIDE SEQUENCE</scope>
    <source>
        <strain evidence="4">R3-111a-1</strain>
    </source>
</reference>
<dbReference type="SUPFAM" id="SSF53300">
    <property type="entry name" value="vWA-like"/>
    <property type="match status" value="1"/>
</dbReference>
<accession>J3P574</accession>
<evidence type="ECO:0008006" key="7">
    <source>
        <dbReference type="Google" id="ProtNLM"/>
    </source>
</evidence>
<reference evidence="5" key="5">
    <citation type="submission" date="2018-04" db="UniProtKB">
        <authorList>
            <consortium name="EnsemblFungi"/>
        </authorList>
    </citation>
    <scope>IDENTIFICATION</scope>
    <source>
        <strain evidence="5">R3-111a-1</strain>
    </source>
</reference>
<evidence type="ECO:0000313" key="6">
    <source>
        <dbReference type="Proteomes" id="UP000006039"/>
    </source>
</evidence>
<feature type="domain" description="VIT" evidence="3">
    <location>
        <begin position="58"/>
        <end position="188"/>
    </location>
</feature>
<reference evidence="4" key="3">
    <citation type="submission" date="2010-09" db="EMBL/GenBank/DDBJ databases">
        <title>Annotation of Gaeumannomyces graminis var. tritici R3-111a-1.</title>
        <authorList>
            <consortium name="The Broad Institute Genome Sequencing Platform"/>
            <person name="Ma L.-J."/>
            <person name="Dead R."/>
            <person name="Young S.K."/>
            <person name="Zeng Q."/>
            <person name="Gargeya S."/>
            <person name="Fitzgerald M."/>
            <person name="Haas B."/>
            <person name="Abouelleil A."/>
            <person name="Alvarado L."/>
            <person name="Arachchi H.M."/>
            <person name="Berlin A."/>
            <person name="Brown A."/>
            <person name="Chapman S.B."/>
            <person name="Chen Z."/>
            <person name="Dunbar C."/>
            <person name="Freedman E."/>
            <person name="Gearin G."/>
            <person name="Gellesch M."/>
            <person name="Goldberg J."/>
            <person name="Griggs A."/>
            <person name="Gujja S."/>
            <person name="Heiman D."/>
            <person name="Howarth C."/>
            <person name="Larson L."/>
            <person name="Lui A."/>
            <person name="MacDonald P.J.P."/>
            <person name="Mehta T."/>
            <person name="Montmayeur A."/>
            <person name="Murphy C."/>
            <person name="Neiman D."/>
            <person name="Pearson M."/>
            <person name="Priest M."/>
            <person name="Roberts A."/>
            <person name="Saif S."/>
            <person name="Shea T."/>
            <person name="Shenoy N."/>
            <person name="Sisk P."/>
            <person name="Stolte C."/>
            <person name="Sykes S."/>
            <person name="Yandava C."/>
            <person name="Wortman J."/>
            <person name="Nusbaum C."/>
            <person name="Birren B."/>
        </authorList>
    </citation>
    <scope>NUCLEOTIDE SEQUENCE</scope>
    <source>
        <strain evidence="4">R3-111a-1</strain>
    </source>
</reference>
<dbReference type="eggNOG" id="KOG1037">
    <property type="taxonomic scope" value="Eukaryota"/>
</dbReference>
<dbReference type="PANTHER" id="PTHR45737:SF4">
    <property type="entry name" value="VON WILLEBRAND DOMAIN PROTEIN (AFU_ORTHOLOGUE AFUA_4G01160)"/>
    <property type="match status" value="1"/>
</dbReference>
<dbReference type="HOGENOM" id="CLU_003826_1_0_1"/>
<dbReference type="VEuPathDB" id="FungiDB:GGTG_08663"/>
<dbReference type="STRING" id="644352.J3P574"/>
<dbReference type="RefSeq" id="XP_009224769.1">
    <property type="nucleotide sequence ID" value="XM_009226505.1"/>
</dbReference>
<gene>
    <name evidence="5" type="primary">20349121</name>
    <name evidence="4" type="ORF">GGTG_08663</name>
</gene>
<dbReference type="Pfam" id="PF08487">
    <property type="entry name" value="VIT"/>
    <property type="match status" value="1"/>
</dbReference>
<sequence>MDYHFPTGIFWDPREPPPPEVHEHIDHDKGLARPGGGLSKSQSVKRKEHKLLNNLAVTIPAAEPGAPALCVLVPLSIAIKARVVQDVAKITVTQLYFNKSERPIEQGGYTFPLPNGCTVTAFRCRVGKKKTLRGHVKPKEQAKEAFSDAVKRRVTAGLMEEATSEIFTASLGNIPANTKIKVEFSFVMQLKRRFAGAGASSRSTTTLTIPTSIAPRYGDAPPSSQLGLASTDVARGLSVEVEIDSCEMVANVSSPTHAVTVERGYSRGRAQTWVELTGGKTAQAEAGSARSVLARLSSERTDLGGDFVLDIETERGPGEEDSPQAVLEIHPTIEHQAAAMITIPPKLLLTSAGDARSSAHGLGEVVFLADRSGSMSDKMLSLKSAMQFFLRGIPLGRKFNVWCFGSNFISLWPKSIDYTEESLAMALGFVSDSFKSDMGGTELLHAIEAIVAARDKSTYLDVIVLTDGEVWRQDETLDFIRDARRQSGDMVRLFALGVGDAVSHALVEGIATAGGGYSEIVPARTRDGWEDRVVAMTHAALTSHWGSVEIEIQPDPVESEASVGAAALPSVLQSPTHLGAINLYQKGRIFLLFNSLSEPTKPRHIVLKITSGPADAIERVHIPLTIAGAKDDAIHTLATKSVLEDMRNQPPIHGYGDGGMTPGGDRTLGEALACRFSITSRWTSFFLSEENGDEIIDDPDLGETVLSPSGGVKAAIETRRRTAFAPSSAGGGTSSSAFLTRLRASLTLSGHGDKSMGHLTGDFPRTLLENAGRGSFEALLQHEPELPRPTGNHTTVITYSDGGGGDGSFSIGTSHEGIIKRPMAGRAPLRRSNSGATARCVPNDFMVPLGRAMPVRDGSRQFVRDLLRFQHFDGSFNFIGGWDELETALGCRYHGSVARLRQACGDGERTATAPATILGIPAKVAYALMVVELLQRDFMEFESLWRLMIMKARSFAEKQVPDEEVREGFVRTWLGLLAAKEGSRGREPAKQEVHTVPAEDI</sequence>
<dbReference type="InterPro" id="IPR002035">
    <property type="entry name" value="VWF_A"/>
</dbReference>
<dbReference type="PROSITE" id="PS50234">
    <property type="entry name" value="VWFA"/>
    <property type="match status" value="1"/>
</dbReference>
<protein>
    <recommendedName>
        <fullName evidence="7">von Willebrand domain-containing protein</fullName>
    </recommendedName>
</protein>
<dbReference type="InterPro" id="IPR036465">
    <property type="entry name" value="vWFA_dom_sf"/>
</dbReference>